<keyword evidence="2" id="KW-1003">Cell membrane</keyword>
<keyword evidence="3" id="KW-0328">Glycosyltransferase</keyword>
<comment type="subcellular location">
    <subcellularLocation>
        <location evidence="1">Cell membrane</location>
        <topology evidence="1">Multi-pass membrane protein</topology>
    </subcellularLocation>
</comment>
<evidence type="ECO:0000256" key="8">
    <source>
        <dbReference type="SAM" id="Phobius"/>
    </source>
</evidence>
<comment type="caution">
    <text evidence="10">The sequence shown here is derived from an EMBL/GenBank/DDBJ whole genome shotgun (WGS) entry which is preliminary data.</text>
</comment>
<evidence type="ECO:0000259" key="9">
    <source>
        <dbReference type="Pfam" id="PF13231"/>
    </source>
</evidence>
<dbReference type="GO" id="GO:0009103">
    <property type="term" value="P:lipopolysaccharide biosynthetic process"/>
    <property type="evidence" value="ECO:0007669"/>
    <property type="project" value="UniProtKB-ARBA"/>
</dbReference>
<accession>A0A927CYT9</accession>
<gene>
    <name evidence="10" type="ORF">IEO70_08630</name>
</gene>
<keyword evidence="7 8" id="KW-0472">Membrane</keyword>
<dbReference type="GO" id="GO:0005886">
    <property type="term" value="C:plasma membrane"/>
    <property type="evidence" value="ECO:0007669"/>
    <property type="project" value="UniProtKB-SubCell"/>
</dbReference>
<feature type="transmembrane region" description="Helical" evidence="8">
    <location>
        <begin position="149"/>
        <end position="167"/>
    </location>
</feature>
<feature type="transmembrane region" description="Helical" evidence="8">
    <location>
        <begin position="270"/>
        <end position="294"/>
    </location>
</feature>
<keyword evidence="6 8" id="KW-1133">Transmembrane helix</keyword>
<proteinExistence type="predicted"/>
<feature type="transmembrane region" description="Helical" evidence="8">
    <location>
        <begin position="37"/>
        <end position="58"/>
    </location>
</feature>
<feature type="transmembrane region" description="Helical" evidence="8">
    <location>
        <begin position="65"/>
        <end position="84"/>
    </location>
</feature>
<feature type="transmembrane region" description="Helical" evidence="8">
    <location>
        <begin position="187"/>
        <end position="210"/>
    </location>
</feature>
<feature type="domain" description="Glycosyltransferase RgtA/B/C/D-like" evidence="9">
    <location>
        <begin position="127"/>
        <end position="260"/>
    </location>
</feature>
<feature type="transmembrane region" description="Helical" evidence="8">
    <location>
        <begin position="453"/>
        <end position="470"/>
    </location>
</feature>
<evidence type="ECO:0000256" key="3">
    <source>
        <dbReference type="ARBA" id="ARBA00022676"/>
    </source>
</evidence>
<feature type="transmembrane region" description="Helical" evidence="8">
    <location>
        <begin position="239"/>
        <end position="258"/>
    </location>
</feature>
<evidence type="ECO:0000313" key="10">
    <source>
        <dbReference type="EMBL" id="MBD3108430.1"/>
    </source>
</evidence>
<sequence>MFNNFLSKSLIFLGLIISFFAFIMSTETLYYNNSNNYIVTIFQMIIAGLLLLGITKLCSKSIKQIWFLAILLLVAFAIRLIWVLNVDTPITSDFLVMYNAAMDITNRVYDFSSSPYFTTWTYQLGFTFYQAVILFVFNHSVFALKIFNILFSLGIIVCIYFTGKQLFNETVGRIGAILYALYIPNILYTSVLTNQHIATFIFYLSFYLLIKNSRTSRIAWLYIGIMLALANLMRPLAPVVIIAIIIYFVLYILTKNQISVKEKSLCAAKNIIGILATFILVGKLISAAFIAGGLTDYPLENRDPYWKFVLGFNHETNGGYSVSDAELIMSLPLGEERDEISKQIIMERLEDKSQLSRLFVNKFGAMWGGNDASIYWSLGEVDSNTIFNIDRHELMNLLNKTDQVVYVLIIFFSLIGFVFLLIEKQKEYPYSLYILLIVGYILVHLLIEIQTRYRYFIIPAFILFAGYGLVKTIDLFSKRNSKYIH</sequence>
<dbReference type="AlphaFoldDB" id="A0A927CYT9"/>
<dbReference type="GO" id="GO:0016763">
    <property type="term" value="F:pentosyltransferase activity"/>
    <property type="evidence" value="ECO:0007669"/>
    <property type="project" value="TreeGrafter"/>
</dbReference>
<feature type="transmembrane region" description="Helical" evidence="8">
    <location>
        <begin position="404"/>
        <end position="422"/>
    </location>
</feature>
<evidence type="ECO:0000313" key="11">
    <source>
        <dbReference type="Proteomes" id="UP000602076"/>
    </source>
</evidence>
<name>A0A927CYT9_9BACI</name>
<keyword evidence="4" id="KW-0808">Transferase</keyword>
<feature type="transmembrane region" description="Helical" evidence="8">
    <location>
        <begin position="12"/>
        <end position="31"/>
    </location>
</feature>
<dbReference type="EMBL" id="JACXSI010000018">
    <property type="protein sequence ID" value="MBD3108430.1"/>
    <property type="molecule type" value="Genomic_DNA"/>
</dbReference>
<dbReference type="Proteomes" id="UP000602076">
    <property type="component" value="Unassembled WGS sequence"/>
</dbReference>
<reference evidence="10" key="1">
    <citation type="submission" date="2020-09" db="EMBL/GenBank/DDBJ databases">
        <title>Bacillus faecalis sp. nov., a moderately halophilic bacterium isolated from cow faeces.</title>
        <authorList>
            <person name="Jiang L."/>
            <person name="Lee J."/>
        </authorList>
    </citation>
    <scope>NUCLEOTIDE SEQUENCE</scope>
    <source>
        <strain evidence="10">AGMB 02131</strain>
    </source>
</reference>
<dbReference type="PANTHER" id="PTHR33908:SF11">
    <property type="entry name" value="MEMBRANE PROTEIN"/>
    <property type="match status" value="1"/>
</dbReference>
<feature type="transmembrane region" description="Helical" evidence="8">
    <location>
        <begin position="120"/>
        <end position="137"/>
    </location>
</feature>
<organism evidence="10 11">
    <name type="scientific">Peribacillus faecalis</name>
    <dbReference type="NCBI Taxonomy" id="2772559"/>
    <lineage>
        <taxon>Bacteria</taxon>
        <taxon>Bacillati</taxon>
        <taxon>Bacillota</taxon>
        <taxon>Bacilli</taxon>
        <taxon>Bacillales</taxon>
        <taxon>Bacillaceae</taxon>
        <taxon>Peribacillus</taxon>
    </lineage>
</organism>
<dbReference type="InterPro" id="IPR050297">
    <property type="entry name" value="LipidA_mod_glycosyltrf_83"/>
</dbReference>
<evidence type="ECO:0000256" key="7">
    <source>
        <dbReference type="ARBA" id="ARBA00023136"/>
    </source>
</evidence>
<feature type="transmembrane region" description="Helical" evidence="8">
    <location>
        <begin position="429"/>
        <end position="447"/>
    </location>
</feature>
<feature type="transmembrane region" description="Helical" evidence="8">
    <location>
        <begin position="217"/>
        <end position="233"/>
    </location>
</feature>
<evidence type="ECO:0000256" key="2">
    <source>
        <dbReference type="ARBA" id="ARBA00022475"/>
    </source>
</evidence>
<evidence type="ECO:0000256" key="6">
    <source>
        <dbReference type="ARBA" id="ARBA00022989"/>
    </source>
</evidence>
<protein>
    <submittedName>
        <fullName evidence="10">Glycosyltransferase family 39 protein</fullName>
    </submittedName>
</protein>
<dbReference type="InterPro" id="IPR038731">
    <property type="entry name" value="RgtA/B/C-like"/>
</dbReference>
<dbReference type="PANTHER" id="PTHR33908">
    <property type="entry name" value="MANNOSYLTRANSFERASE YKCB-RELATED"/>
    <property type="match status" value="1"/>
</dbReference>
<keyword evidence="5 8" id="KW-0812">Transmembrane</keyword>
<keyword evidence="11" id="KW-1185">Reference proteome</keyword>
<evidence type="ECO:0000256" key="1">
    <source>
        <dbReference type="ARBA" id="ARBA00004651"/>
    </source>
</evidence>
<evidence type="ECO:0000256" key="4">
    <source>
        <dbReference type="ARBA" id="ARBA00022679"/>
    </source>
</evidence>
<evidence type="ECO:0000256" key="5">
    <source>
        <dbReference type="ARBA" id="ARBA00022692"/>
    </source>
</evidence>
<dbReference type="Pfam" id="PF13231">
    <property type="entry name" value="PMT_2"/>
    <property type="match status" value="1"/>
</dbReference>
<dbReference type="RefSeq" id="WP_190997974.1">
    <property type="nucleotide sequence ID" value="NZ_JACXSI010000018.1"/>
</dbReference>